<dbReference type="GO" id="GO:0070402">
    <property type="term" value="F:NADPH binding"/>
    <property type="evidence" value="ECO:0007669"/>
    <property type="project" value="TreeGrafter"/>
</dbReference>
<feature type="domain" description="Enoyl reductase (ER)" evidence="3">
    <location>
        <begin position="12"/>
        <end position="323"/>
    </location>
</feature>
<dbReference type="PANTHER" id="PTHR48106:SF13">
    <property type="entry name" value="QUINONE OXIDOREDUCTASE-RELATED"/>
    <property type="match status" value="1"/>
</dbReference>
<dbReference type="GO" id="GO:0003960">
    <property type="term" value="F:quinone reductase (NADPH) activity"/>
    <property type="evidence" value="ECO:0007669"/>
    <property type="project" value="UniProtKB-EC"/>
</dbReference>
<dbReference type="PROSITE" id="PS01162">
    <property type="entry name" value="QOR_ZETA_CRYSTAL"/>
    <property type="match status" value="1"/>
</dbReference>
<gene>
    <name evidence="4" type="ORF">JOD01_003011</name>
</gene>
<reference evidence="4" key="1">
    <citation type="submission" date="2021-01" db="EMBL/GenBank/DDBJ databases">
        <title>Genomic Encyclopedia of Type Strains, Phase IV (KMG-IV): sequencing the most valuable type-strain genomes for metagenomic binning, comparative biology and taxonomic classification.</title>
        <authorList>
            <person name="Goeker M."/>
        </authorList>
    </citation>
    <scope>NUCLEOTIDE SEQUENCE</scope>
    <source>
        <strain evidence="4">DSM 25523</strain>
    </source>
</reference>
<accession>A0A938Y4C7</accession>
<keyword evidence="5" id="KW-1185">Reference proteome</keyword>
<protein>
    <submittedName>
        <fullName evidence="4">NADPH2:quinone reductase</fullName>
        <ecNumber evidence="4">1.6.5.5</ecNumber>
    </submittedName>
</protein>
<evidence type="ECO:0000259" key="3">
    <source>
        <dbReference type="SMART" id="SM00829"/>
    </source>
</evidence>
<dbReference type="InterPro" id="IPR011032">
    <property type="entry name" value="GroES-like_sf"/>
</dbReference>
<dbReference type="EMBL" id="JAFBEB010000011">
    <property type="protein sequence ID" value="MBM7591372.1"/>
    <property type="molecule type" value="Genomic_DNA"/>
</dbReference>
<dbReference type="SMART" id="SM00829">
    <property type="entry name" value="PKS_ER"/>
    <property type="match status" value="1"/>
</dbReference>
<dbReference type="GO" id="GO:0005829">
    <property type="term" value="C:cytosol"/>
    <property type="evidence" value="ECO:0007669"/>
    <property type="project" value="TreeGrafter"/>
</dbReference>
<dbReference type="InterPro" id="IPR013149">
    <property type="entry name" value="ADH-like_C"/>
</dbReference>
<dbReference type="Gene3D" id="3.90.180.10">
    <property type="entry name" value="Medium-chain alcohol dehydrogenases, catalytic domain"/>
    <property type="match status" value="1"/>
</dbReference>
<dbReference type="AlphaFoldDB" id="A0A938Y4C7"/>
<dbReference type="Pfam" id="PF00107">
    <property type="entry name" value="ADH_zinc_N"/>
    <property type="match status" value="1"/>
</dbReference>
<proteinExistence type="predicted"/>
<dbReference type="GO" id="GO:0008270">
    <property type="term" value="F:zinc ion binding"/>
    <property type="evidence" value="ECO:0007669"/>
    <property type="project" value="InterPro"/>
</dbReference>
<keyword evidence="2 4" id="KW-0560">Oxidoreductase</keyword>
<dbReference type="Proteomes" id="UP000717624">
    <property type="component" value="Unassembled WGS sequence"/>
</dbReference>
<evidence type="ECO:0000313" key="5">
    <source>
        <dbReference type="Proteomes" id="UP000717624"/>
    </source>
</evidence>
<dbReference type="EC" id="1.6.5.5" evidence="4"/>
<dbReference type="InterPro" id="IPR013154">
    <property type="entry name" value="ADH-like_N"/>
</dbReference>
<dbReference type="InterPro" id="IPR002364">
    <property type="entry name" value="Quin_OxRdtase/zeta-crystal_CS"/>
</dbReference>
<evidence type="ECO:0000256" key="1">
    <source>
        <dbReference type="ARBA" id="ARBA00022857"/>
    </source>
</evidence>
<evidence type="ECO:0000256" key="2">
    <source>
        <dbReference type="ARBA" id="ARBA00023002"/>
    </source>
</evidence>
<dbReference type="InterPro" id="IPR036291">
    <property type="entry name" value="NAD(P)-bd_dom_sf"/>
</dbReference>
<dbReference type="SUPFAM" id="SSF51735">
    <property type="entry name" value="NAD(P)-binding Rossmann-fold domains"/>
    <property type="match status" value="1"/>
</dbReference>
<dbReference type="GO" id="GO:0035925">
    <property type="term" value="F:mRNA 3'-UTR AU-rich region binding"/>
    <property type="evidence" value="ECO:0007669"/>
    <property type="project" value="TreeGrafter"/>
</dbReference>
<dbReference type="PANTHER" id="PTHR48106">
    <property type="entry name" value="QUINONE OXIDOREDUCTASE PIG3-RELATED"/>
    <property type="match status" value="1"/>
</dbReference>
<name>A0A938Y4C7_9BACL</name>
<keyword evidence="1" id="KW-0521">NADP</keyword>
<evidence type="ECO:0000313" key="4">
    <source>
        <dbReference type="EMBL" id="MBM7591372.1"/>
    </source>
</evidence>
<sequence>MKMKAVLVTELGGTEGMIYTDVDLPSINANEVLIRVEKTSVNFADIKARYGNKGTKLPFIPGLDAMGIIEQVGSAVRDLQAGQRVIAFPAGGSYAEYAVASEQLTFPLPDGIDQMTAAACPIVAFTAYKLLADVARLQAGETVLIHAAAGGVGTTAIQLAKLLGASQVIGTVGSKQKVDSALEAGADQVVVYTEGDFAQSVNDWTSGAGVDVILDSIAGAVTQKSLECLAYYGRLVQFGNSSGASGTVQTADLHSSCRSVLGFSLGTTRARRPELLRETASKVFSYLAAGQLQIKIGREFSLSEAAQAHQWVESRQSTGKVMLHVK</sequence>
<dbReference type="InterPro" id="IPR020843">
    <property type="entry name" value="ER"/>
</dbReference>
<comment type="caution">
    <text evidence="4">The sequence shown here is derived from an EMBL/GenBank/DDBJ whole genome shotgun (WGS) entry which is preliminary data.</text>
</comment>
<dbReference type="SUPFAM" id="SSF50129">
    <property type="entry name" value="GroES-like"/>
    <property type="match status" value="1"/>
</dbReference>
<organism evidence="4 5">
    <name type="scientific">Brevibacillus fulvus</name>
    <dbReference type="NCBI Taxonomy" id="1125967"/>
    <lineage>
        <taxon>Bacteria</taxon>
        <taxon>Bacillati</taxon>
        <taxon>Bacillota</taxon>
        <taxon>Bacilli</taxon>
        <taxon>Bacillales</taxon>
        <taxon>Paenibacillaceae</taxon>
        <taxon>Brevibacillus</taxon>
    </lineage>
</organism>
<dbReference type="Pfam" id="PF08240">
    <property type="entry name" value="ADH_N"/>
    <property type="match status" value="1"/>
</dbReference>
<dbReference type="Gene3D" id="3.40.50.720">
    <property type="entry name" value="NAD(P)-binding Rossmann-like Domain"/>
    <property type="match status" value="1"/>
</dbReference>